<accession>A0A6H5HUK7</accession>
<sequence>MRLCITAAAALLCCTRGQTWSRAKVTFRIGFLYTIPMRAVYVCTPSTRRPIMHCRHARDSPVESSSTSLFPCADDSVDSSLVYRHRERRWSPIKVPYQHKALIKVPNCRMSDGITVRAIATGEREKWVDCKISRESLDYSQSVSGARSAETAAHRHARVSAKSVRVSSTHSLWCRAGDRLDSTYTIAPQQSDRERNKTRAVSATTSQIVIRDNDKAAEHRRACATTKRETTTSARNKFDRLQETGIENINEWCDRVCLIIHLADEQQYSYAWYMYVRAHVPVRGKKEEQENTAILQGAFIEVLVREPSELKSRGGSTRSNNQLGDSQKCQRLDSGAVRTSLCIRYTYIICADKNRFSRRKNRARLAKMRNLERVSVSDQDSIDQEMYIDLDDVSVDSLSGKRSRTHLTEVGDESDSSGSERGAKRSKRRNRGTSSSTSANRRRKSGISARERTLRRLESNERERMRMHSLNDAFEIRRRVRVKQRRQQSWSAGAKRARASRRRRIIAVIGARDQQ</sequence>
<evidence type="ECO:0000313" key="4">
    <source>
        <dbReference type="Proteomes" id="UP000479190"/>
    </source>
</evidence>
<organism evidence="3 4">
    <name type="scientific">Trichogramma brassicae</name>
    <dbReference type="NCBI Taxonomy" id="86971"/>
    <lineage>
        <taxon>Eukaryota</taxon>
        <taxon>Metazoa</taxon>
        <taxon>Ecdysozoa</taxon>
        <taxon>Arthropoda</taxon>
        <taxon>Hexapoda</taxon>
        <taxon>Insecta</taxon>
        <taxon>Pterygota</taxon>
        <taxon>Neoptera</taxon>
        <taxon>Endopterygota</taxon>
        <taxon>Hymenoptera</taxon>
        <taxon>Apocrita</taxon>
        <taxon>Proctotrupomorpha</taxon>
        <taxon>Chalcidoidea</taxon>
        <taxon>Trichogrammatidae</taxon>
        <taxon>Trichogramma</taxon>
    </lineage>
</organism>
<dbReference type="Proteomes" id="UP000479190">
    <property type="component" value="Unassembled WGS sequence"/>
</dbReference>
<reference evidence="3 4" key="1">
    <citation type="submission" date="2020-02" db="EMBL/GenBank/DDBJ databases">
        <authorList>
            <person name="Ferguson B K."/>
        </authorList>
    </citation>
    <scope>NUCLEOTIDE SEQUENCE [LARGE SCALE GENOMIC DNA]</scope>
</reference>
<feature type="region of interest" description="Disordered" evidence="1">
    <location>
        <begin position="399"/>
        <end position="464"/>
    </location>
</feature>
<feature type="chain" id="PRO_5026249193" evidence="2">
    <location>
        <begin position="18"/>
        <end position="515"/>
    </location>
</feature>
<protein>
    <submittedName>
        <fullName evidence="3">Uncharacterized protein</fullName>
    </submittedName>
</protein>
<dbReference type="OrthoDB" id="10039134at2759"/>
<evidence type="ECO:0000256" key="1">
    <source>
        <dbReference type="SAM" id="MobiDB-lite"/>
    </source>
</evidence>
<dbReference type="AlphaFoldDB" id="A0A6H5HUK7"/>
<evidence type="ECO:0000256" key="2">
    <source>
        <dbReference type="SAM" id="SignalP"/>
    </source>
</evidence>
<gene>
    <name evidence="3" type="ORF">TBRA_LOCUS711</name>
</gene>
<dbReference type="EMBL" id="CADCXV010000158">
    <property type="protein sequence ID" value="CAB0028555.1"/>
    <property type="molecule type" value="Genomic_DNA"/>
</dbReference>
<feature type="compositionally biased region" description="Basic and acidic residues" evidence="1">
    <location>
        <begin position="449"/>
        <end position="464"/>
    </location>
</feature>
<evidence type="ECO:0000313" key="3">
    <source>
        <dbReference type="EMBL" id="CAB0028555.1"/>
    </source>
</evidence>
<keyword evidence="4" id="KW-1185">Reference proteome</keyword>
<feature type="signal peptide" evidence="2">
    <location>
        <begin position="1"/>
        <end position="17"/>
    </location>
</feature>
<name>A0A6H5HUK7_9HYME</name>
<proteinExistence type="predicted"/>
<keyword evidence="2" id="KW-0732">Signal</keyword>